<sequence>MESTLELGLAETSEISSWPRLERQGLPLDSDAQRVTKKVKIRGEGFEQPGDVSLGDQEPETDVGDYGDVCMMDDNNEGGVWVADDVPPRDGAQQPTES</sequence>
<dbReference type="Proteomes" id="UP001396334">
    <property type="component" value="Unassembled WGS sequence"/>
</dbReference>
<evidence type="ECO:0000313" key="1">
    <source>
        <dbReference type="EMBL" id="KAK8484900.1"/>
    </source>
</evidence>
<accession>A0ABR1ZW05</accession>
<dbReference type="EMBL" id="JBBPBN010000528">
    <property type="protein sequence ID" value="KAK8484900.1"/>
    <property type="molecule type" value="Genomic_DNA"/>
</dbReference>
<reference evidence="1 2" key="1">
    <citation type="journal article" date="2024" name="G3 (Bethesda)">
        <title>Genome assembly of Hibiscus sabdariffa L. provides insights into metabolisms of medicinal natural products.</title>
        <authorList>
            <person name="Kim T."/>
        </authorList>
    </citation>
    <scope>NUCLEOTIDE SEQUENCE [LARGE SCALE GENOMIC DNA]</scope>
    <source>
        <strain evidence="1">TK-2024</strain>
        <tissue evidence="1">Old leaves</tissue>
    </source>
</reference>
<protein>
    <submittedName>
        <fullName evidence="1">Uncharacterized protein</fullName>
    </submittedName>
</protein>
<keyword evidence="2" id="KW-1185">Reference proteome</keyword>
<name>A0ABR1ZW05_9ROSI</name>
<evidence type="ECO:0000313" key="2">
    <source>
        <dbReference type="Proteomes" id="UP001396334"/>
    </source>
</evidence>
<proteinExistence type="predicted"/>
<comment type="caution">
    <text evidence="1">The sequence shown here is derived from an EMBL/GenBank/DDBJ whole genome shotgun (WGS) entry which is preliminary data.</text>
</comment>
<organism evidence="1 2">
    <name type="scientific">Hibiscus sabdariffa</name>
    <name type="common">roselle</name>
    <dbReference type="NCBI Taxonomy" id="183260"/>
    <lineage>
        <taxon>Eukaryota</taxon>
        <taxon>Viridiplantae</taxon>
        <taxon>Streptophyta</taxon>
        <taxon>Embryophyta</taxon>
        <taxon>Tracheophyta</taxon>
        <taxon>Spermatophyta</taxon>
        <taxon>Magnoliopsida</taxon>
        <taxon>eudicotyledons</taxon>
        <taxon>Gunneridae</taxon>
        <taxon>Pentapetalae</taxon>
        <taxon>rosids</taxon>
        <taxon>malvids</taxon>
        <taxon>Malvales</taxon>
        <taxon>Malvaceae</taxon>
        <taxon>Malvoideae</taxon>
        <taxon>Hibiscus</taxon>
    </lineage>
</organism>
<gene>
    <name evidence="1" type="ORF">V6N11_076707</name>
</gene>